<evidence type="ECO:0000313" key="1">
    <source>
        <dbReference type="EMBL" id="KAH7921582.1"/>
    </source>
</evidence>
<protein>
    <submittedName>
        <fullName evidence="1">Uncharacterized protein</fullName>
    </submittedName>
</protein>
<sequence length="450" mass="50498">MSGLSEFKESSHGFSIRKHYSTDGKVEYGHITAKSSGDSIPQRHLTLIWQTYKWIWVRGKDSPDAKETRMIAAINEASLQLKEVTERVEAIKNDAAIPMQSDKKTGVKSQKEVLGQVRAEAAEKLKEISVKHGYVWGKWLIFAPPNRVHSIWASIATHHCPSFPRIWPLASTSAFLTKVSMSPEIETSSYQHVKCLYLPDVYDKESVTQVSFARKIYLFLVSHLSDHEGTIEESWGQHGVESDLYTLIGLDSKHPSGISPTVWKSTALLKYVEIKWKRQVKDKKAAVKLIKRAQEIDSKEDEEPEAKKKTAMRTGGPVLGEGDRNWFEASLAECSRTGSSDSCGSLVNALCHCIVMPFCQAADLEYNVIGGPIWHWDRKNRLRRPSSATPAFPNFHFNATTSDGSTLQRKDEVLAGHMVLRLLRLVLWCPNRLLILGNGSWAMPPSADSL</sequence>
<reference evidence="1" key="1">
    <citation type="journal article" date="2021" name="New Phytol.">
        <title>Evolutionary innovations through gain and loss of genes in the ectomycorrhizal Boletales.</title>
        <authorList>
            <person name="Wu G."/>
            <person name="Miyauchi S."/>
            <person name="Morin E."/>
            <person name="Kuo A."/>
            <person name="Drula E."/>
            <person name="Varga T."/>
            <person name="Kohler A."/>
            <person name="Feng B."/>
            <person name="Cao Y."/>
            <person name="Lipzen A."/>
            <person name="Daum C."/>
            <person name="Hundley H."/>
            <person name="Pangilinan J."/>
            <person name="Johnson J."/>
            <person name="Barry K."/>
            <person name="LaButti K."/>
            <person name="Ng V."/>
            <person name="Ahrendt S."/>
            <person name="Min B."/>
            <person name="Choi I.G."/>
            <person name="Park H."/>
            <person name="Plett J.M."/>
            <person name="Magnuson J."/>
            <person name="Spatafora J.W."/>
            <person name="Nagy L.G."/>
            <person name="Henrissat B."/>
            <person name="Grigoriev I.V."/>
            <person name="Yang Z.L."/>
            <person name="Xu J."/>
            <person name="Martin F.M."/>
        </authorList>
    </citation>
    <scope>NUCLEOTIDE SEQUENCE</scope>
    <source>
        <strain evidence="1">KUC20120723A-06</strain>
    </source>
</reference>
<evidence type="ECO:0000313" key="2">
    <source>
        <dbReference type="Proteomes" id="UP000790709"/>
    </source>
</evidence>
<gene>
    <name evidence="1" type="ORF">BV22DRAFT_1049543</name>
</gene>
<accession>A0ACB8B829</accession>
<comment type="caution">
    <text evidence="1">The sequence shown here is derived from an EMBL/GenBank/DDBJ whole genome shotgun (WGS) entry which is preliminary data.</text>
</comment>
<keyword evidence="2" id="KW-1185">Reference proteome</keyword>
<dbReference type="EMBL" id="MU266520">
    <property type="protein sequence ID" value="KAH7921582.1"/>
    <property type="molecule type" value="Genomic_DNA"/>
</dbReference>
<organism evidence="1 2">
    <name type="scientific">Leucogyrophana mollusca</name>
    <dbReference type="NCBI Taxonomy" id="85980"/>
    <lineage>
        <taxon>Eukaryota</taxon>
        <taxon>Fungi</taxon>
        <taxon>Dikarya</taxon>
        <taxon>Basidiomycota</taxon>
        <taxon>Agaricomycotina</taxon>
        <taxon>Agaricomycetes</taxon>
        <taxon>Agaricomycetidae</taxon>
        <taxon>Boletales</taxon>
        <taxon>Boletales incertae sedis</taxon>
        <taxon>Leucogyrophana</taxon>
    </lineage>
</organism>
<proteinExistence type="predicted"/>
<dbReference type="Proteomes" id="UP000790709">
    <property type="component" value="Unassembled WGS sequence"/>
</dbReference>
<name>A0ACB8B829_9AGAM</name>